<dbReference type="SUPFAM" id="SSF55550">
    <property type="entry name" value="SH2 domain"/>
    <property type="match status" value="1"/>
</dbReference>
<evidence type="ECO:0000259" key="4">
    <source>
        <dbReference type="PROSITE" id="PS50001"/>
    </source>
</evidence>
<dbReference type="PRINTS" id="PR00401">
    <property type="entry name" value="SH2DOMAIN"/>
</dbReference>
<protein>
    <recommendedName>
        <fullName evidence="4">SH2 domain-containing protein</fullName>
    </recommendedName>
</protein>
<dbReference type="Pfam" id="PF00017">
    <property type="entry name" value="SH2"/>
    <property type="match status" value="1"/>
</dbReference>
<dbReference type="PROSITE" id="PS50001">
    <property type="entry name" value="SH2"/>
    <property type="match status" value="1"/>
</dbReference>
<feature type="compositionally biased region" description="Polar residues" evidence="3">
    <location>
        <begin position="56"/>
        <end position="67"/>
    </location>
</feature>
<reference evidence="5 6" key="1">
    <citation type="submission" date="2024-02" db="EMBL/GenBank/DDBJ databases">
        <authorList>
            <person name="Daric V."/>
            <person name="Darras S."/>
        </authorList>
    </citation>
    <scope>NUCLEOTIDE SEQUENCE [LARGE SCALE GENOMIC DNA]</scope>
</reference>
<comment type="caution">
    <text evidence="5">The sequence shown here is derived from an EMBL/GenBank/DDBJ whole genome shotgun (WGS) entry which is preliminary data.</text>
</comment>
<dbReference type="EMBL" id="CAWYQH010000090">
    <property type="protein sequence ID" value="CAK8681892.1"/>
    <property type="molecule type" value="Genomic_DNA"/>
</dbReference>
<name>A0ABP0FQG2_CLALP</name>
<dbReference type="PANTHER" id="PTHR19969:SF5">
    <property type="entry name" value="CRK-LIKE PROTEIN"/>
    <property type="match status" value="1"/>
</dbReference>
<dbReference type="Proteomes" id="UP001642483">
    <property type="component" value="Unassembled WGS sequence"/>
</dbReference>
<feature type="region of interest" description="Disordered" evidence="3">
    <location>
        <begin position="47"/>
        <end position="85"/>
    </location>
</feature>
<dbReference type="CDD" id="cd00173">
    <property type="entry name" value="SH2"/>
    <property type="match status" value="1"/>
</dbReference>
<dbReference type="PANTHER" id="PTHR19969">
    <property type="entry name" value="SH2-SH3 ADAPTOR PROTEIN-RELATED"/>
    <property type="match status" value="1"/>
</dbReference>
<evidence type="ECO:0000256" key="1">
    <source>
        <dbReference type="ARBA" id="ARBA00022999"/>
    </source>
</evidence>
<evidence type="ECO:0000313" key="6">
    <source>
        <dbReference type="Proteomes" id="UP001642483"/>
    </source>
</evidence>
<accession>A0ABP0FQG2</accession>
<sequence>MLILAKCLPVCNLGISWTKTLIAMGATFSKVICCKCCRKCFKENKKNENEYEEPEPNQTTMGTSETPRNPEENQPVPLSEARPRLTGFENETFEPEQIYADMAGISVLQESSFANPQIPEYHGQIERNEAERRLLGPDKLNYSFLIRENKDNTAKYVLSVRINSNNNGMQHQKIMKDSKGNYGLDGSTKSFTSLRELVRFYQNNGTDGMIRLSTPCLKGENQSVTEPGTSDKWEIDRTFLGSFDHQRCFMRFTDYKAKWSFTFDVAVRKTMQGE</sequence>
<keyword evidence="6" id="KW-1185">Reference proteome</keyword>
<keyword evidence="1 2" id="KW-0727">SH2 domain</keyword>
<evidence type="ECO:0000313" key="5">
    <source>
        <dbReference type="EMBL" id="CAK8681892.1"/>
    </source>
</evidence>
<dbReference type="Gene3D" id="3.30.505.10">
    <property type="entry name" value="SH2 domain"/>
    <property type="match status" value="1"/>
</dbReference>
<proteinExistence type="predicted"/>
<gene>
    <name evidence="5" type="ORF">CVLEPA_LOCUS12126</name>
</gene>
<organism evidence="5 6">
    <name type="scientific">Clavelina lepadiformis</name>
    <name type="common">Light-bulb sea squirt</name>
    <name type="synonym">Ascidia lepadiformis</name>
    <dbReference type="NCBI Taxonomy" id="159417"/>
    <lineage>
        <taxon>Eukaryota</taxon>
        <taxon>Metazoa</taxon>
        <taxon>Chordata</taxon>
        <taxon>Tunicata</taxon>
        <taxon>Ascidiacea</taxon>
        <taxon>Aplousobranchia</taxon>
        <taxon>Clavelinidae</taxon>
        <taxon>Clavelina</taxon>
    </lineage>
</organism>
<dbReference type="InterPro" id="IPR036860">
    <property type="entry name" value="SH2_dom_sf"/>
</dbReference>
<feature type="domain" description="SH2" evidence="4">
    <location>
        <begin position="120"/>
        <end position="216"/>
    </location>
</feature>
<dbReference type="InterPro" id="IPR051184">
    <property type="entry name" value="Tyrosine-phos_adapter"/>
</dbReference>
<dbReference type="InterPro" id="IPR000980">
    <property type="entry name" value="SH2"/>
</dbReference>
<dbReference type="SMART" id="SM00252">
    <property type="entry name" value="SH2"/>
    <property type="match status" value="1"/>
</dbReference>
<evidence type="ECO:0000256" key="3">
    <source>
        <dbReference type="SAM" id="MobiDB-lite"/>
    </source>
</evidence>
<evidence type="ECO:0000256" key="2">
    <source>
        <dbReference type="PROSITE-ProRule" id="PRU00191"/>
    </source>
</evidence>